<dbReference type="WBParaSite" id="JU765_v2.g18585.t1">
    <property type="protein sequence ID" value="JU765_v2.g18585.t1"/>
    <property type="gene ID" value="JU765_v2.g18585"/>
</dbReference>
<organism evidence="1 2">
    <name type="scientific">Panagrolaimus sp. JU765</name>
    <dbReference type="NCBI Taxonomy" id="591449"/>
    <lineage>
        <taxon>Eukaryota</taxon>
        <taxon>Metazoa</taxon>
        <taxon>Ecdysozoa</taxon>
        <taxon>Nematoda</taxon>
        <taxon>Chromadorea</taxon>
        <taxon>Rhabditida</taxon>
        <taxon>Tylenchina</taxon>
        <taxon>Panagrolaimomorpha</taxon>
        <taxon>Panagrolaimoidea</taxon>
        <taxon>Panagrolaimidae</taxon>
        <taxon>Panagrolaimus</taxon>
    </lineage>
</organism>
<evidence type="ECO:0000313" key="1">
    <source>
        <dbReference type="Proteomes" id="UP000887576"/>
    </source>
</evidence>
<name>A0AC34QQR5_9BILA</name>
<proteinExistence type="predicted"/>
<protein>
    <submittedName>
        <fullName evidence="2">Uncharacterized protein</fullName>
    </submittedName>
</protein>
<sequence length="118" mass="12225">MQNLTSRGDPVDWYDSPLAFDDIVAGGFLVVFGSVCTWTGPGSACATTTPSSPGPVLPPSSFPTTSGLSPDSAVTVCVPAATLSPSSRFWPHISSRGTSRFTTNPSNTGCCPRTLRSI</sequence>
<accession>A0AC34QQR5</accession>
<reference evidence="2" key="1">
    <citation type="submission" date="2022-11" db="UniProtKB">
        <authorList>
            <consortium name="WormBaseParasite"/>
        </authorList>
    </citation>
    <scope>IDENTIFICATION</scope>
</reference>
<evidence type="ECO:0000313" key="2">
    <source>
        <dbReference type="WBParaSite" id="JU765_v2.g18585.t1"/>
    </source>
</evidence>
<dbReference type="Proteomes" id="UP000887576">
    <property type="component" value="Unplaced"/>
</dbReference>